<feature type="region of interest" description="Disordered" evidence="1">
    <location>
        <begin position="83"/>
        <end position="148"/>
    </location>
</feature>
<dbReference type="RefSeq" id="WP_083108448.1">
    <property type="nucleotide sequence ID" value="NZ_CP020569.1"/>
</dbReference>
<keyword evidence="3" id="KW-1185">Reference proteome</keyword>
<dbReference type="AlphaFoldDB" id="A0A1V0TZ42"/>
<reference evidence="2 3" key="1">
    <citation type="submission" date="2017-04" db="EMBL/GenBank/DDBJ databases">
        <title>Complete Genome Sequence of Streptomyces gilvosporeus F607, a Capable Producer of Natamycin.</title>
        <authorList>
            <person name="Zong G."/>
            <person name="Zhong C."/>
            <person name="Fu J."/>
            <person name="Qin R."/>
            <person name="Cao G."/>
        </authorList>
    </citation>
    <scope>NUCLEOTIDE SEQUENCE [LARGE SCALE GENOMIC DNA]</scope>
    <source>
        <strain evidence="2 3">F607</strain>
    </source>
</reference>
<sequence length="148" mass="15614">MHPVARGFQILLLVGGLFMLFVAATTTGHHGTDSWRCETRAKRDDIDPHQEQTCNGGGTDDSSLVLALAGVGLTIGSVSISIGGRRTPATGAAAVPAAPQQPYLPQQFPVQQPGQQPVQPQGQPPAQPQPFQGTPPQQPHQAQLPQNF</sequence>
<dbReference type="EMBL" id="CP020569">
    <property type="protein sequence ID" value="ARF58249.1"/>
    <property type="molecule type" value="Genomic_DNA"/>
</dbReference>
<gene>
    <name evidence="2" type="ORF">B1H19_32365</name>
</gene>
<proteinExistence type="predicted"/>
<protein>
    <submittedName>
        <fullName evidence="2">Uncharacterized protein</fullName>
    </submittedName>
</protein>
<dbReference type="STRING" id="553510.B1H19_32365"/>
<feature type="compositionally biased region" description="Low complexity" evidence="1">
    <location>
        <begin position="88"/>
        <end position="121"/>
    </location>
</feature>
<feature type="compositionally biased region" description="Low complexity" evidence="1">
    <location>
        <begin position="129"/>
        <end position="148"/>
    </location>
</feature>
<organism evidence="2 3">
    <name type="scientific">Streptomyces gilvosporeus</name>
    <dbReference type="NCBI Taxonomy" id="553510"/>
    <lineage>
        <taxon>Bacteria</taxon>
        <taxon>Bacillati</taxon>
        <taxon>Actinomycetota</taxon>
        <taxon>Actinomycetes</taxon>
        <taxon>Kitasatosporales</taxon>
        <taxon>Streptomycetaceae</taxon>
        <taxon>Streptomyces</taxon>
    </lineage>
</organism>
<evidence type="ECO:0000313" key="3">
    <source>
        <dbReference type="Proteomes" id="UP000192726"/>
    </source>
</evidence>
<dbReference type="KEGG" id="sgv:B1H19_32365"/>
<dbReference type="OrthoDB" id="9987796at2"/>
<accession>A0A1V0TZ42</accession>
<evidence type="ECO:0000256" key="1">
    <source>
        <dbReference type="SAM" id="MobiDB-lite"/>
    </source>
</evidence>
<dbReference type="Proteomes" id="UP000192726">
    <property type="component" value="Chromosome"/>
</dbReference>
<evidence type="ECO:0000313" key="2">
    <source>
        <dbReference type="EMBL" id="ARF58249.1"/>
    </source>
</evidence>
<name>A0A1V0TZ42_9ACTN</name>